<name>A0A669CVS1_ORENI</name>
<dbReference type="InterPro" id="IPR003599">
    <property type="entry name" value="Ig_sub"/>
</dbReference>
<keyword evidence="2" id="KW-0393">Immunoglobulin domain</keyword>
<dbReference type="PANTHER" id="PTHR13817">
    <property type="entry name" value="TITIN"/>
    <property type="match status" value="1"/>
</dbReference>
<dbReference type="AlphaFoldDB" id="A0A669CVS1"/>
<dbReference type="SUPFAM" id="SSF48726">
    <property type="entry name" value="Immunoglobulin"/>
    <property type="match status" value="2"/>
</dbReference>
<reference evidence="4" key="1">
    <citation type="submission" date="2025-08" db="UniProtKB">
        <authorList>
            <consortium name="Ensembl"/>
        </authorList>
    </citation>
    <scope>IDENTIFICATION</scope>
</reference>
<organism evidence="4 5">
    <name type="scientific">Oreochromis niloticus</name>
    <name type="common">Nile tilapia</name>
    <name type="synonym">Tilapia nilotica</name>
    <dbReference type="NCBI Taxonomy" id="8128"/>
    <lineage>
        <taxon>Eukaryota</taxon>
        <taxon>Metazoa</taxon>
        <taxon>Chordata</taxon>
        <taxon>Craniata</taxon>
        <taxon>Vertebrata</taxon>
        <taxon>Euteleostomi</taxon>
        <taxon>Actinopterygii</taxon>
        <taxon>Neopterygii</taxon>
        <taxon>Teleostei</taxon>
        <taxon>Neoteleostei</taxon>
        <taxon>Acanthomorphata</taxon>
        <taxon>Ovalentaria</taxon>
        <taxon>Cichlomorphae</taxon>
        <taxon>Cichliformes</taxon>
        <taxon>Cichlidae</taxon>
        <taxon>African cichlids</taxon>
        <taxon>Pseudocrenilabrinae</taxon>
        <taxon>Oreochromini</taxon>
        <taxon>Oreochromis</taxon>
    </lineage>
</organism>
<dbReference type="InterPro" id="IPR050964">
    <property type="entry name" value="Striated_Muscle_Regulatory"/>
</dbReference>
<dbReference type="Proteomes" id="UP000005207">
    <property type="component" value="Unplaced"/>
</dbReference>
<dbReference type="PROSITE" id="PS50835">
    <property type="entry name" value="IG_LIKE"/>
    <property type="match status" value="1"/>
</dbReference>
<proteinExistence type="predicted"/>
<evidence type="ECO:0000313" key="5">
    <source>
        <dbReference type="Proteomes" id="UP000005207"/>
    </source>
</evidence>
<dbReference type="Pfam" id="PF07679">
    <property type="entry name" value="I-set"/>
    <property type="match status" value="2"/>
</dbReference>
<dbReference type="GeneTree" id="ENSGT01150000286978"/>
<evidence type="ECO:0000259" key="3">
    <source>
        <dbReference type="PROSITE" id="PS50835"/>
    </source>
</evidence>
<accession>A0A669CVS1</accession>
<evidence type="ECO:0000313" key="4">
    <source>
        <dbReference type="Ensembl" id="ENSONIP00000051502.1"/>
    </source>
</evidence>
<dbReference type="FunFam" id="2.60.40.10:FF:000107">
    <property type="entry name" value="Myosin, light chain kinase a"/>
    <property type="match status" value="2"/>
</dbReference>
<evidence type="ECO:0000256" key="1">
    <source>
        <dbReference type="ARBA" id="ARBA00022737"/>
    </source>
</evidence>
<dbReference type="InterPro" id="IPR013098">
    <property type="entry name" value="Ig_I-set"/>
</dbReference>
<keyword evidence="1" id="KW-0677">Repeat</keyword>
<reference evidence="4" key="2">
    <citation type="submission" date="2025-09" db="UniProtKB">
        <authorList>
            <consortium name="Ensembl"/>
        </authorList>
    </citation>
    <scope>IDENTIFICATION</scope>
</reference>
<evidence type="ECO:0000256" key="2">
    <source>
        <dbReference type="ARBA" id="ARBA00023319"/>
    </source>
</evidence>
<protein>
    <recommendedName>
        <fullName evidence="3">Ig-like domain-containing protein</fullName>
    </recommendedName>
</protein>
<dbReference type="SMART" id="SM00408">
    <property type="entry name" value="IGc2"/>
    <property type="match status" value="2"/>
</dbReference>
<dbReference type="SMART" id="SM00409">
    <property type="entry name" value="IG"/>
    <property type="match status" value="2"/>
</dbReference>
<dbReference type="Ensembl" id="ENSONIT00000071064.1">
    <property type="protein sequence ID" value="ENSONIP00000051502.1"/>
    <property type="gene ID" value="ENSONIG00000027357.1"/>
</dbReference>
<dbReference type="InterPro" id="IPR003598">
    <property type="entry name" value="Ig_sub2"/>
</dbReference>
<dbReference type="InterPro" id="IPR013783">
    <property type="entry name" value="Ig-like_fold"/>
</dbReference>
<dbReference type="InterPro" id="IPR036179">
    <property type="entry name" value="Ig-like_dom_sf"/>
</dbReference>
<feature type="domain" description="Ig-like" evidence="3">
    <location>
        <begin position="19"/>
        <end position="186"/>
    </location>
</feature>
<dbReference type="CDD" id="cd00096">
    <property type="entry name" value="Ig"/>
    <property type="match status" value="1"/>
</dbReference>
<dbReference type="GO" id="GO:0055013">
    <property type="term" value="P:cardiac muscle cell development"/>
    <property type="evidence" value="ECO:0007669"/>
    <property type="project" value="UniProtKB-ARBA"/>
</dbReference>
<dbReference type="PANTHER" id="PTHR13817:SF165">
    <property type="entry name" value="HEMICENTIN 2"/>
    <property type="match status" value="1"/>
</dbReference>
<dbReference type="GO" id="GO:0003007">
    <property type="term" value="P:heart morphogenesis"/>
    <property type="evidence" value="ECO:0007669"/>
    <property type="project" value="UniProtKB-ARBA"/>
</dbReference>
<dbReference type="InterPro" id="IPR007110">
    <property type="entry name" value="Ig-like_dom"/>
</dbReference>
<dbReference type="Gene3D" id="2.60.40.10">
    <property type="entry name" value="Immunoglobulins"/>
    <property type="match status" value="2"/>
</dbReference>
<keyword evidence="5" id="KW-1185">Reference proteome</keyword>
<sequence length="258" mass="28518">MTLCKRSEFLTLLGILVPPQITEKPEVVKVTVGDPVSLDCKVTGSPELRVKWMKDGRELKSIRQHKLIFENNISSLKIQAAQKEDEGEYSNLCLGVLLATEQVIGPSFIKPLVDMHEILGSFVQICCKISGSLPISVEWKKDGTKISSDGRNHSLSILTDEQEDEGLYTCRAINEAGEIESSGKLRLQAAPQFHPGFPLKEKYFAGAGTSLRLHVVYIGRPIPQIMWFYGKKNGRPKKGNSGTWCPPLCLEPPAVSSI</sequence>